<gene>
    <name evidence="1" type="ORF">B0T24DRAFT_676369</name>
</gene>
<accession>A0AAE0NFR5</accession>
<organism evidence="1 2">
    <name type="scientific">Lasiosphaeria ovina</name>
    <dbReference type="NCBI Taxonomy" id="92902"/>
    <lineage>
        <taxon>Eukaryota</taxon>
        <taxon>Fungi</taxon>
        <taxon>Dikarya</taxon>
        <taxon>Ascomycota</taxon>
        <taxon>Pezizomycotina</taxon>
        <taxon>Sordariomycetes</taxon>
        <taxon>Sordariomycetidae</taxon>
        <taxon>Sordariales</taxon>
        <taxon>Lasiosphaeriaceae</taxon>
        <taxon>Lasiosphaeria</taxon>
    </lineage>
</organism>
<reference evidence="1" key="1">
    <citation type="journal article" date="2023" name="Mol. Phylogenet. Evol.">
        <title>Genome-scale phylogeny and comparative genomics of the fungal order Sordariales.</title>
        <authorList>
            <person name="Hensen N."/>
            <person name="Bonometti L."/>
            <person name="Westerberg I."/>
            <person name="Brannstrom I.O."/>
            <person name="Guillou S."/>
            <person name="Cros-Aarteil S."/>
            <person name="Calhoun S."/>
            <person name="Haridas S."/>
            <person name="Kuo A."/>
            <person name="Mondo S."/>
            <person name="Pangilinan J."/>
            <person name="Riley R."/>
            <person name="LaButti K."/>
            <person name="Andreopoulos B."/>
            <person name="Lipzen A."/>
            <person name="Chen C."/>
            <person name="Yan M."/>
            <person name="Daum C."/>
            <person name="Ng V."/>
            <person name="Clum A."/>
            <person name="Steindorff A."/>
            <person name="Ohm R.A."/>
            <person name="Martin F."/>
            <person name="Silar P."/>
            <person name="Natvig D.O."/>
            <person name="Lalanne C."/>
            <person name="Gautier V."/>
            <person name="Ament-Velasquez S.L."/>
            <person name="Kruys A."/>
            <person name="Hutchinson M.I."/>
            <person name="Powell A.J."/>
            <person name="Barry K."/>
            <person name="Miller A.N."/>
            <person name="Grigoriev I.V."/>
            <person name="Debuchy R."/>
            <person name="Gladieux P."/>
            <person name="Hiltunen Thoren M."/>
            <person name="Johannesson H."/>
        </authorList>
    </citation>
    <scope>NUCLEOTIDE SEQUENCE</scope>
    <source>
        <strain evidence="1">CBS 958.72</strain>
    </source>
</reference>
<reference evidence="1" key="2">
    <citation type="submission" date="2023-06" db="EMBL/GenBank/DDBJ databases">
        <authorList>
            <consortium name="Lawrence Berkeley National Laboratory"/>
            <person name="Haridas S."/>
            <person name="Hensen N."/>
            <person name="Bonometti L."/>
            <person name="Westerberg I."/>
            <person name="Brannstrom I.O."/>
            <person name="Guillou S."/>
            <person name="Cros-Aarteil S."/>
            <person name="Calhoun S."/>
            <person name="Kuo A."/>
            <person name="Mondo S."/>
            <person name="Pangilinan J."/>
            <person name="Riley R."/>
            <person name="Labutti K."/>
            <person name="Andreopoulos B."/>
            <person name="Lipzen A."/>
            <person name="Chen C."/>
            <person name="Yanf M."/>
            <person name="Daum C."/>
            <person name="Ng V."/>
            <person name="Clum A."/>
            <person name="Steindorff A."/>
            <person name="Ohm R."/>
            <person name="Martin F."/>
            <person name="Silar P."/>
            <person name="Natvig D."/>
            <person name="Lalanne C."/>
            <person name="Gautier V."/>
            <person name="Ament-Velasquez S.L."/>
            <person name="Kruys A."/>
            <person name="Hutchinson M.I."/>
            <person name="Powell A.J."/>
            <person name="Barry K."/>
            <person name="Miller A.N."/>
            <person name="Grigoriev I.V."/>
            <person name="Debuchy R."/>
            <person name="Gladieux P."/>
            <person name="Thoren M.H."/>
            <person name="Johannesson H."/>
        </authorList>
    </citation>
    <scope>NUCLEOTIDE SEQUENCE</scope>
    <source>
        <strain evidence="1">CBS 958.72</strain>
    </source>
</reference>
<dbReference type="AlphaFoldDB" id="A0AAE0NFR5"/>
<dbReference type="EMBL" id="JAULSN010000002">
    <property type="protein sequence ID" value="KAK3380702.1"/>
    <property type="molecule type" value="Genomic_DNA"/>
</dbReference>
<comment type="caution">
    <text evidence="1">The sequence shown here is derived from an EMBL/GenBank/DDBJ whole genome shotgun (WGS) entry which is preliminary data.</text>
</comment>
<name>A0AAE0NFR5_9PEZI</name>
<proteinExistence type="predicted"/>
<protein>
    <submittedName>
        <fullName evidence="1">Uncharacterized protein</fullName>
    </submittedName>
</protein>
<evidence type="ECO:0000313" key="2">
    <source>
        <dbReference type="Proteomes" id="UP001287356"/>
    </source>
</evidence>
<keyword evidence="2" id="KW-1185">Reference proteome</keyword>
<evidence type="ECO:0000313" key="1">
    <source>
        <dbReference type="EMBL" id="KAK3380702.1"/>
    </source>
</evidence>
<dbReference type="Proteomes" id="UP001287356">
    <property type="component" value="Unassembled WGS sequence"/>
</dbReference>
<sequence length="207" mass="23785">MSNPVPVWIQALLSWYLDDSVRRVNNQLHFAFTYLQPEGKPTLFDAALQCCINVLQDEIISWLSRHPKYAAGHTDEGAAKFHAKFGTKVQHICEVANLVLEVMHAKVVFRMFLGQRDDLRETLRRLEHQQAYAEMAYWPGNERFGNAVESTRRLVALQDMKEQKCAAEFRPAVLLARQLAGLLDFEPFPVWEENSISVSVGDHYLKI</sequence>